<dbReference type="PANTHER" id="PTHR32057">
    <property type="entry name" value="PROTEIN ADENYLYLTRANSFERASE SELO, MITOCHONDRIAL"/>
    <property type="match status" value="1"/>
</dbReference>
<dbReference type="NCBIfam" id="NF000658">
    <property type="entry name" value="PRK00029.1"/>
    <property type="match status" value="1"/>
</dbReference>
<dbReference type="GO" id="GO:0030145">
    <property type="term" value="F:manganese ion binding"/>
    <property type="evidence" value="ECO:0007669"/>
    <property type="project" value="UniProtKB-UniRule"/>
</dbReference>
<protein>
    <recommendedName>
        <fullName evidence="8">Protein nucleotidyltransferase YdiU</fullName>
        <ecNumber evidence="8">2.7.7.-</ecNumber>
    </recommendedName>
    <alternativeName>
        <fullName evidence="8">Protein adenylyltransferase YdiU</fullName>
        <ecNumber evidence="8">2.7.7.108</ecNumber>
    </alternativeName>
    <alternativeName>
        <fullName evidence="8">Protein uridylyltransferase YdiU</fullName>
        <ecNumber evidence="8">2.7.7.-</ecNumber>
    </alternativeName>
</protein>
<dbReference type="Proteomes" id="UP000596427">
    <property type="component" value="Chromosome"/>
</dbReference>
<feature type="binding site" evidence="8">
    <location>
        <position position="128"/>
    </location>
    <ligand>
        <name>ATP</name>
        <dbReference type="ChEBI" id="CHEBI:30616"/>
    </ligand>
</feature>
<comment type="cofactor">
    <cofactor evidence="8">
        <name>Mg(2+)</name>
        <dbReference type="ChEBI" id="CHEBI:18420"/>
    </cofactor>
    <cofactor evidence="8">
        <name>Mn(2+)</name>
        <dbReference type="ChEBI" id="CHEBI:29035"/>
    </cofactor>
</comment>
<keyword evidence="4 8" id="KW-0479">Metal-binding</keyword>
<dbReference type="HAMAP" id="MF_00692">
    <property type="entry name" value="SelO"/>
    <property type="match status" value="1"/>
</dbReference>
<keyword evidence="5 8" id="KW-0547">Nucleotide-binding</keyword>
<feature type="binding site" evidence="8">
    <location>
        <position position="264"/>
    </location>
    <ligand>
        <name>ATP</name>
        <dbReference type="ChEBI" id="CHEBI:30616"/>
    </ligand>
</feature>
<gene>
    <name evidence="8" type="primary">ydiU</name>
    <name evidence="8" type="synonym">selO</name>
    <name evidence="9" type="ORF">EZH22_26710</name>
</gene>
<evidence type="ECO:0000256" key="4">
    <source>
        <dbReference type="ARBA" id="ARBA00022723"/>
    </source>
</evidence>
<evidence type="ECO:0000256" key="8">
    <source>
        <dbReference type="HAMAP-Rule" id="MF_00692"/>
    </source>
</evidence>
<dbReference type="GO" id="GO:0005524">
    <property type="term" value="F:ATP binding"/>
    <property type="evidence" value="ECO:0007669"/>
    <property type="project" value="UniProtKB-UniRule"/>
</dbReference>
<dbReference type="GO" id="GO:0070733">
    <property type="term" value="F:AMPylase activity"/>
    <property type="evidence" value="ECO:0007669"/>
    <property type="project" value="UniProtKB-EC"/>
</dbReference>
<feature type="binding site" evidence="8">
    <location>
        <position position="185"/>
    </location>
    <ligand>
        <name>ATP</name>
        <dbReference type="ChEBI" id="CHEBI:30616"/>
    </ligand>
</feature>
<reference evidence="9 10" key="1">
    <citation type="submission" date="2020-10" db="EMBL/GenBank/DDBJ databases">
        <title>Degradation of 1,4-Dioxane by Xanthobacter sp. YN2, via a Novel Group-2 Soluble Di-Iron Monooxygenase.</title>
        <authorList>
            <person name="Ma F."/>
            <person name="Wang Y."/>
            <person name="Yang J."/>
            <person name="Guo H."/>
            <person name="Su D."/>
            <person name="Yu L."/>
        </authorList>
    </citation>
    <scope>NUCLEOTIDE SEQUENCE [LARGE SCALE GENOMIC DNA]</scope>
    <source>
        <strain evidence="9 10">YN2</strain>
    </source>
</reference>
<evidence type="ECO:0000256" key="5">
    <source>
        <dbReference type="ARBA" id="ARBA00022741"/>
    </source>
</evidence>
<evidence type="ECO:0000256" key="2">
    <source>
        <dbReference type="ARBA" id="ARBA00022679"/>
    </source>
</evidence>
<dbReference type="AlphaFoldDB" id="A0A974SIA3"/>
<evidence type="ECO:0000256" key="7">
    <source>
        <dbReference type="ARBA" id="ARBA00022842"/>
    </source>
</evidence>
<comment type="catalytic activity">
    <reaction evidence="8">
        <text>L-tyrosyl-[protein] + ATP = O-(5'-adenylyl)-L-tyrosyl-[protein] + diphosphate</text>
        <dbReference type="Rhea" id="RHEA:54288"/>
        <dbReference type="Rhea" id="RHEA-COMP:10136"/>
        <dbReference type="Rhea" id="RHEA-COMP:13846"/>
        <dbReference type="ChEBI" id="CHEBI:30616"/>
        <dbReference type="ChEBI" id="CHEBI:33019"/>
        <dbReference type="ChEBI" id="CHEBI:46858"/>
        <dbReference type="ChEBI" id="CHEBI:83624"/>
        <dbReference type="EC" id="2.7.7.108"/>
    </reaction>
</comment>
<feature type="binding site" evidence="8">
    <location>
        <position position="95"/>
    </location>
    <ligand>
        <name>ATP</name>
        <dbReference type="ChEBI" id="CHEBI:30616"/>
    </ligand>
</feature>
<dbReference type="PANTHER" id="PTHR32057:SF14">
    <property type="entry name" value="PROTEIN ADENYLYLTRANSFERASE SELO, MITOCHONDRIAL"/>
    <property type="match status" value="1"/>
</dbReference>
<comment type="function">
    <text evidence="8">Nucleotidyltransferase involved in the post-translational modification of proteins. It can catalyze the addition of adenosine monophosphate (AMP) or uridine monophosphate (UMP) to a protein, resulting in modifications known as AMPylation and UMPylation.</text>
</comment>
<comment type="catalytic activity">
    <reaction evidence="8">
        <text>L-seryl-[protein] + ATP = 3-O-(5'-adenylyl)-L-seryl-[protein] + diphosphate</text>
        <dbReference type="Rhea" id="RHEA:58120"/>
        <dbReference type="Rhea" id="RHEA-COMP:9863"/>
        <dbReference type="Rhea" id="RHEA-COMP:15073"/>
        <dbReference type="ChEBI" id="CHEBI:29999"/>
        <dbReference type="ChEBI" id="CHEBI:30616"/>
        <dbReference type="ChEBI" id="CHEBI:33019"/>
        <dbReference type="ChEBI" id="CHEBI:142516"/>
        <dbReference type="EC" id="2.7.7.108"/>
    </reaction>
</comment>
<comment type="similarity">
    <text evidence="1 8">Belongs to the SELO family.</text>
</comment>
<feature type="binding site" evidence="8">
    <location>
        <position position="178"/>
    </location>
    <ligand>
        <name>ATP</name>
        <dbReference type="ChEBI" id="CHEBI:30616"/>
    </ligand>
</feature>
<comment type="catalytic activity">
    <reaction evidence="8">
        <text>L-histidyl-[protein] + UTP = N(tele)-(5'-uridylyl)-L-histidyl-[protein] + diphosphate</text>
        <dbReference type="Rhea" id="RHEA:83891"/>
        <dbReference type="Rhea" id="RHEA-COMP:9745"/>
        <dbReference type="Rhea" id="RHEA-COMP:20239"/>
        <dbReference type="ChEBI" id="CHEBI:29979"/>
        <dbReference type="ChEBI" id="CHEBI:33019"/>
        <dbReference type="ChEBI" id="CHEBI:46398"/>
        <dbReference type="ChEBI" id="CHEBI:233474"/>
    </reaction>
</comment>
<evidence type="ECO:0000313" key="9">
    <source>
        <dbReference type="EMBL" id="QRG06490.1"/>
    </source>
</evidence>
<feature type="active site" description="Proton acceptor" evidence="8">
    <location>
        <position position="254"/>
    </location>
</feature>
<comment type="catalytic activity">
    <reaction evidence="8">
        <text>L-threonyl-[protein] + ATP = 3-O-(5'-adenylyl)-L-threonyl-[protein] + diphosphate</text>
        <dbReference type="Rhea" id="RHEA:54292"/>
        <dbReference type="Rhea" id="RHEA-COMP:11060"/>
        <dbReference type="Rhea" id="RHEA-COMP:13847"/>
        <dbReference type="ChEBI" id="CHEBI:30013"/>
        <dbReference type="ChEBI" id="CHEBI:30616"/>
        <dbReference type="ChEBI" id="CHEBI:33019"/>
        <dbReference type="ChEBI" id="CHEBI:138113"/>
        <dbReference type="EC" id="2.7.7.108"/>
    </reaction>
</comment>
<dbReference type="RefSeq" id="WP_203193397.1">
    <property type="nucleotide sequence ID" value="NZ_CP063362.1"/>
</dbReference>
<keyword evidence="3 8" id="KW-0548">Nucleotidyltransferase</keyword>
<feature type="binding site" evidence="8">
    <location>
        <position position="94"/>
    </location>
    <ligand>
        <name>ATP</name>
        <dbReference type="ChEBI" id="CHEBI:30616"/>
    </ligand>
</feature>
<keyword evidence="10" id="KW-1185">Reference proteome</keyword>
<feature type="binding site" evidence="8">
    <location>
        <position position="115"/>
    </location>
    <ligand>
        <name>ATP</name>
        <dbReference type="ChEBI" id="CHEBI:30616"/>
    </ligand>
</feature>
<evidence type="ECO:0000313" key="10">
    <source>
        <dbReference type="Proteomes" id="UP000596427"/>
    </source>
</evidence>
<feature type="binding site" evidence="8">
    <location>
        <position position="255"/>
    </location>
    <ligand>
        <name>Mg(2+)</name>
        <dbReference type="ChEBI" id="CHEBI:18420"/>
    </ligand>
</feature>
<accession>A0A974SIA3</accession>
<keyword evidence="8" id="KW-0464">Manganese</keyword>
<evidence type="ECO:0000256" key="6">
    <source>
        <dbReference type="ARBA" id="ARBA00022840"/>
    </source>
</evidence>
<comment type="catalytic activity">
    <reaction evidence="8">
        <text>L-seryl-[protein] + UTP = O-(5'-uridylyl)-L-seryl-[protein] + diphosphate</text>
        <dbReference type="Rhea" id="RHEA:64604"/>
        <dbReference type="Rhea" id="RHEA-COMP:9863"/>
        <dbReference type="Rhea" id="RHEA-COMP:16635"/>
        <dbReference type="ChEBI" id="CHEBI:29999"/>
        <dbReference type="ChEBI" id="CHEBI:33019"/>
        <dbReference type="ChEBI" id="CHEBI:46398"/>
        <dbReference type="ChEBI" id="CHEBI:156051"/>
    </reaction>
</comment>
<feature type="binding site" evidence="8">
    <location>
        <position position="264"/>
    </location>
    <ligand>
        <name>Mg(2+)</name>
        <dbReference type="ChEBI" id="CHEBI:18420"/>
    </ligand>
</feature>
<dbReference type="EC" id="2.7.7.108" evidence="8"/>
<keyword evidence="6 8" id="KW-0067">ATP-binding</keyword>
<dbReference type="InterPro" id="IPR003846">
    <property type="entry name" value="SelO"/>
</dbReference>
<dbReference type="EC" id="2.7.7.-" evidence="8"/>
<evidence type="ECO:0000256" key="3">
    <source>
        <dbReference type="ARBA" id="ARBA00022695"/>
    </source>
</evidence>
<dbReference type="Pfam" id="PF02696">
    <property type="entry name" value="SelO"/>
    <property type="match status" value="1"/>
</dbReference>
<comment type="catalytic activity">
    <reaction evidence="8">
        <text>L-tyrosyl-[protein] + UTP = O-(5'-uridylyl)-L-tyrosyl-[protein] + diphosphate</text>
        <dbReference type="Rhea" id="RHEA:83887"/>
        <dbReference type="Rhea" id="RHEA-COMP:10136"/>
        <dbReference type="Rhea" id="RHEA-COMP:20238"/>
        <dbReference type="ChEBI" id="CHEBI:33019"/>
        <dbReference type="ChEBI" id="CHEBI:46398"/>
        <dbReference type="ChEBI" id="CHEBI:46858"/>
        <dbReference type="ChEBI" id="CHEBI:90602"/>
    </reaction>
</comment>
<organism evidence="9 10">
    <name type="scientific">Xanthobacter dioxanivorans</name>
    <dbReference type="NCBI Taxonomy" id="2528964"/>
    <lineage>
        <taxon>Bacteria</taxon>
        <taxon>Pseudomonadati</taxon>
        <taxon>Pseudomonadota</taxon>
        <taxon>Alphaproteobacteria</taxon>
        <taxon>Hyphomicrobiales</taxon>
        <taxon>Xanthobacteraceae</taxon>
        <taxon>Xanthobacter</taxon>
    </lineage>
</organism>
<feature type="binding site" evidence="8">
    <location>
        <position position="127"/>
    </location>
    <ligand>
        <name>ATP</name>
        <dbReference type="ChEBI" id="CHEBI:30616"/>
    </ligand>
</feature>
<dbReference type="KEGG" id="xdi:EZH22_26710"/>
<dbReference type="EMBL" id="CP063362">
    <property type="protein sequence ID" value="QRG06490.1"/>
    <property type="molecule type" value="Genomic_DNA"/>
</dbReference>
<sequence>MTAPSSAPFPFDNSYARDLPGFYAPAQPTPVTAPALVKVNTGLAEELGLDPMTLATPEGVAVFAGQRVPEGAEPIALAYAGHQFGHFSPQLGDGRAILLGEVVGRDGRRRDIQLKGSGPTPFSRRGDGRAALGPVLREYTVSEAMAALGIPTTRALAAVTTGEPIVRERALPGAVLTRVAASHIRIGTFQFFAARKATDAVRQLADYTIARHYPDIAGAPRPYHALLDAVIDRQAALVARWLLVGFIHGVMNTDNMSVSGETIDYGPCAFLDAYDPSTVFSSIDQMGRYAYGNQPDIAHWNLARFAECLIPLLDEDKDAAIAAANDALGRFPTRFKAAHHAGLIAKIGLDGAPDEAVAEADLALALDLLAVMAASKADFTLTFRRLGAFAADPEAEGSVRDLFLDREAFDAWAMRWRERLDARGRDGAAVRAAMDRVNPAFIPRNHLVEAVITAAIERGDFSPFEELNKVLARPYEDQPAFAAYAELPPQMEGYQTFCGT</sequence>
<keyword evidence="2 8" id="KW-0808">Transferase</keyword>
<keyword evidence="7 8" id="KW-0460">Magnesium</keyword>
<feature type="binding site" evidence="8">
    <location>
        <position position="92"/>
    </location>
    <ligand>
        <name>ATP</name>
        <dbReference type="ChEBI" id="CHEBI:30616"/>
    </ligand>
</feature>
<dbReference type="GO" id="GO:0000287">
    <property type="term" value="F:magnesium ion binding"/>
    <property type="evidence" value="ECO:0007669"/>
    <property type="project" value="UniProtKB-UniRule"/>
</dbReference>
<proteinExistence type="inferred from homology"/>
<evidence type="ECO:0000256" key="1">
    <source>
        <dbReference type="ARBA" id="ARBA00009747"/>
    </source>
</evidence>
<name>A0A974SIA3_9HYPH</name>